<dbReference type="EMBL" id="BAABBP010000019">
    <property type="protein sequence ID" value="GAA3997942.1"/>
    <property type="molecule type" value="Genomic_DNA"/>
</dbReference>
<dbReference type="Proteomes" id="UP001501627">
    <property type="component" value="Unassembled WGS sequence"/>
</dbReference>
<reference evidence="3" key="1">
    <citation type="journal article" date="2019" name="Int. J. Syst. Evol. Microbiol.">
        <title>The Global Catalogue of Microorganisms (GCM) 10K type strain sequencing project: providing services to taxonomists for standard genome sequencing and annotation.</title>
        <authorList>
            <consortium name="The Broad Institute Genomics Platform"/>
            <consortium name="The Broad Institute Genome Sequencing Center for Infectious Disease"/>
            <person name="Wu L."/>
            <person name="Ma J."/>
        </authorList>
    </citation>
    <scope>NUCLEOTIDE SEQUENCE [LARGE SCALE GENOMIC DNA]</scope>
    <source>
        <strain evidence="3">JCM 17561</strain>
    </source>
</reference>
<accession>A0ABP7RIA7</accession>
<dbReference type="RefSeq" id="WP_103044430.1">
    <property type="nucleotide sequence ID" value="NZ_BAABBP010000019.1"/>
</dbReference>
<keyword evidence="3" id="KW-1185">Reference proteome</keyword>
<name>A0ABP7RIA7_9BURK</name>
<gene>
    <name evidence="2" type="ORF">GCM10022279_22050</name>
</gene>
<sequence length="121" mass="13166">MFILPLLLFPLILALSVGRLLRIARQLRSGALQCVSARARPVLWAATMCAYAALLLYTVALCLAVVRVLWVGPLTLAAFASLLAWVLAYPLVYFVAAWIFYYGLRRSAPVVQACAQPGEGA</sequence>
<evidence type="ECO:0000313" key="3">
    <source>
        <dbReference type="Proteomes" id="UP001501627"/>
    </source>
</evidence>
<feature type="transmembrane region" description="Helical" evidence="1">
    <location>
        <begin position="82"/>
        <end position="101"/>
    </location>
</feature>
<protein>
    <submittedName>
        <fullName evidence="2">Uncharacterized protein</fullName>
    </submittedName>
</protein>
<proteinExistence type="predicted"/>
<feature type="transmembrane region" description="Helical" evidence="1">
    <location>
        <begin position="42"/>
        <end position="70"/>
    </location>
</feature>
<keyword evidence="1" id="KW-0472">Membrane</keyword>
<organism evidence="2 3">
    <name type="scientific">Comamonas faecalis</name>
    <dbReference type="NCBI Taxonomy" id="1387849"/>
    <lineage>
        <taxon>Bacteria</taxon>
        <taxon>Pseudomonadati</taxon>
        <taxon>Pseudomonadota</taxon>
        <taxon>Betaproteobacteria</taxon>
        <taxon>Burkholderiales</taxon>
        <taxon>Comamonadaceae</taxon>
        <taxon>Comamonas</taxon>
    </lineage>
</organism>
<keyword evidence="1" id="KW-0812">Transmembrane</keyword>
<comment type="caution">
    <text evidence="2">The sequence shown here is derived from an EMBL/GenBank/DDBJ whole genome shotgun (WGS) entry which is preliminary data.</text>
</comment>
<evidence type="ECO:0000256" key="1">
    <source>
        <dbReference type="SAM" id="Phobius"/>
    </source>
</evidence>
<keyword evidence="1" id="KW-1133">Transmembrane helix</keyword>
<evidence type="ECO:0000313" key="2">
    <source>
        <dbReference type="EMBL" id="GAA3997942.1"/>
    </source>
</evidence>